<dbReference type="eggNOG" id="COG0683">
    <property type="taxonomic scope" value="Bacteria"/>
</dbReference>
<dbReference type="AlphaFoldDB" id="A0A0A6UWG9"/>
<evidence type="ECO:0000313" key="1">
    <source>
        <dbReference type="EMBL" id="KHD79243.1"/>
    </source>
</evidence>
<protein>
    <submittedName>
        <fullName evidence="1">Uncharacterized protein</fullName>
    </submittedName>
</protein>
<dbReference type="Gene3D" id="3.40.50.2300">
    <property type="match status" value="2"/>
</dbReference>
<keyword evidence="2" id="KW-1185">Reference proteome</keyword>
<comment type="caution">
    <text evidence="1">The sequence shown here is derived from an EMBL/GenBank/DDBJ whole genome shotgun (WGS) entry which is preliminary data.</text>
</comment>
<dbReference type="Proteomes" id="UP000054537">
    <property type="component" value="Unassembled WGS sequence"/>
</dbReference>
<evidence type="ECO:0000313" key="2">
    <source>
        <dbReference type="Proteomes" id="UP000054537"/>
    </source>
</evidence>
<gene>
    <name evidence="1" type="ORF">MB27_01115</name>
</gene>
<dbReference type="OrthoDB" id="3440574at2"/>
<dbReference type="EMBL" id="JRTT01000001">
    <property type="protein sequence ID" value="KHD79243.1"/>
    <property type="molecule type" value="Genomic_DNA"/>
</dbReference>
<proteinExistence type="predicted"/>
<organism evidence="1 2">
    <name type="scientific">Actinoplanes utahensis</name>
    <dbReference type="NCBI Taxonomy" id="1869"/>
    <lineage>
        <taxon>Bacteria</taxon>
        <taxon>Bacillati</taxon>
        <taxon>Actinomycetota</taxon>
        <taxon>Actinomycetes</taxon>
        <taxon>Micromonosporales</taxon>
        <taxon>Micromonosporaceae</taxon>
        <taxon>Actinoplanes</taxon>
    </lineage>
</organism>
<dbReference type="InterPro" id="IPR028082">
    <property type="entry name" value="Peripla_BP_I"/>
</dbReference>
<reference evidence="1 2" key="1">
    <citation type="submission" date="2014-10" db="EMBL/GenBank/DDBJ databases">
        <title>Draft genome sequence of Actinoplanes utahensis NRRL 12052.</title>
        <authorList>
            <person name="Velasco-Bucheli B."/>
            <person name="del Cerro C."/>
            <person name="Hormigo D."/>
            <person name="Garcia J.L."/>
            <person name="Acebal C."/>
            <person name="Arroyo M."/>
            <person name="de la Mata I."/>
        </authorList>
    </citation>
    <scope>NUCLEOTIDE SEQUENCE [LARGE SCALE GENOMIC DNA]</scope>
    <source>
        <strain evidence="1 2">NRRL 12052</strain>
    </source>
</reference>
<dbReference type="STRING" id="1869.MB27_01115"/>
<dbReference type="RefSeq" id="WP_043521713.1">
    <property type="nucleotide sequence ID" value="NZ_BAABKU010000007.1"/>
</dbReference>
<accession>A0A0A6UWG9</accession>
<name>A0A0A6UWG9_ACTUT</name>
<dbReference type="SUPFAM" id="SSF53822">
    <property type="entry name" value="Periplasmic binding protein-like I"/>
    <property type="match status" value="1"/>
</dbReference>
<sequence>MSRKFSIEDPAGLRFAGWRNVLRLIGKRVRRPWRWGREEILPVLQLVRTSDESPDPLPAIRVWLRTARSAPVALAAPPWPKNDPPSVEDLLDILVKDLSKSSPVGRRLSFPHYGLALWLLHLTRFRNAQKPAVADPRPVVTPPAADQEWTEAEKRRHLAGQLTWHLRQRLGTGNFVDGLAEAIGDFPWWVRLTAHTVPLAGLAMMRATWRPPRWFARHEIAATNSFYELAVRFAEGDFDDEAGRARAEELLADAFMQDLRTAYRRDRLFGRGRWRTGYPVALLDDRATTAPRLIRLLNRLPERHGWTRPRPRSELLLVVTNRRGTAEGHPYTARDTQAAYRKWKAPYRDHGGDSPWTPEMSLRLPAAPEETDGLDDIEEFGLPRRRAPWMALALPALLVAVLAVVPWYNHNRCEAYWWPGTVSTLHREPFASTGSQCVGLSGGRYRFFDDAPGVDPAVAGQLQRVEADIADTNARVLERPGHVTVVFLSTLTNTTLGGYQAALEELRGLASAQRETVNSTVPVRLLLANGGDQMDHGGQAARLIAGVAPRLGIVAVAGLGISRAGTEEAMRELDAAGIPTLGTLLSADSLTTKVVSYHQVGPDNRREAEVAAFYAQKVRKATEATVYYAGDPADLYSRNLAEDVAQEFGKRGIATAAITPYRTLPGTEGSDVTLLGQDACPGRPGYLVFFAGRPDDFGRFLQGMATACPDRYPDILAGDATTEFALFGGLSGYPGLPLYYMAPASSRVFGADCATVEGRVRFFGAYRAAGYGDVCESGQASRAMFGWDAMTTLWLAAVRVSALSTLEGRVTPQALLQGLNGLTGEDAQVSGVTGIIDFSRGGTSPQLPANKAMLVMRVDEKGVSQLEMYCGTIPAAERDPEPGCPADSAS</sequence>